<dbReference type="GO" id="GO:0005886">
    <property type="term" value="C:plasma membrane"/>
    <property type="evidence" value="ECO:0007669"/>
    <property type="project" value="TreeGrafter"/>
</dbReference>
<dbReference type="InterPro" id="IPR003593">
    <property type="entry name" value="AAA+_ATPase"/>
</dbReference>
<reference evidence="5" key="1">
    <citation type="submission" date="2018-06" db="EMBL/GenBank/DDBJ databases">
        <authorList>
            <person name="Zhirakovskaya E."/>
        </authorList>
    </citation>
    <scope>NUCLEOTIDE SEQUENCE</scope>
</reference>
<feature type="domain" description="ABC transporter" evidence="4">
    <location>
        <begin position="4"/>
        <end position="251"/>
    </location>
</feature>
<dbReference type="SUPFAM" id="SSF52540">
    <property type="entry name" value="P-loop containing nucleoside triphosphate hydrolases"/>
    <property type="match status" value="1"/>
</dbReference>
<dbReference type="PROSITE" id="PS50893">
    <property type="entry name" value="ABC_TRANSPORTER_2"/>
    <property type="match status" value="1"/>
</dbReference>
<evidence type="ECO:0000313" key="5">
    <source>
        <dbReference type="EMBL" id="VAW17794.1"/>
    </source>
</evidence>
<dbReference type="Pfam" id="PF12399">
    <property type="entry name" value="BCA_ABC_TP_C"/>
    <property type="match status" value="1"/>
</dbReference>
<gene>
    <name evidence="5" type="ORF">MNBD_ALPHA09-338</name>
</gene>
<dbReference type="GO" id="GO:1903806">
    <property type="term" value="P:L-isoleucine import across plasma membrane"/>
    <property type="evidence" value="ECO:0007669"/>
    <property type="project" value="TreeGrafter"/>
</dbReference>
<dbReference type="GO" id="GO:0015188">
    <property type="term" value="F:L-isoleucine transmembrane transporter activity"/>
    <property type="evidence" value="ECO:0007669"/>
    <property type="project" value="TreeGrafter"/>
</dbReference>
<dbReference type="EMBL" id="UOEM01000108">
    <property type="protein sequence ID" value="VAW17794.1"/>
    <property type="molecule type" value="Genomic_DNA"/>
</dbReference>
<organism evidence="5">
    <name type="scientific">hydrothermal vent metagenome</name>
    <dbReference type="NCBI Taxonomy" id="652676"/>
    <lineage>
        <taxon>unclassified sequences</taxon>
        <taxon>metagenomes</taxon>
        <taxon>ecological metagenomes</taxon>
    </lineage>
</organism>
<keyword evidence="2" id="KW-0547">Nucleotide-binding</keyword>
<evidence type="ECO:0000259" key="4">
    <source>
        <dbReference type="PROSITE" id="PS50893"/>
    </source>
</evidence>
<dbReference type="GO" id="GO:0016887">
    <property type="term" value="F:ATP hydrolysis activity"/>
    <property type="evidence" value="ECO:0007669"/>
    <property type="project" value="InterPro"/>
</dbReference>
<dbReference type="InterPro" id="IPR027417">
    <property type="entry name" value="P-loop_NTPase"/>
</dbReference>
<proteinExistence type="predicted"/>
<keyword evidence="1" id="KW-0813">Transport</keyword>
<evidence type="ECO:0000256" key="3">
    <source>
        <dbReference type="ARBA" id="ARBA00022840"/>
    </source>
</evidence>
<dbReference type="GO" id="GO:0005524">
    <property type="term" value="F:ATP binding"/>
    <property type="evidence" value="ECO:0007669"/>
    <property type="project" value="UniProtKB-KW"/>
</dbReference>
<dbReference type="AlphaFoldDB" id="A0A3B0UAR7"/>
<accession>A0A3B0UAR7</accession>
<dbReference type="Gene3D" id="3.40.50.300">
    <property type="entry name" value="P-loop containing nucleotide triphosphate hydrolases"/>
    <property type="match status" value="1"/>
</dbReference>
<protein>
    <submittedName>
        <fullName evidence="5">Branched-chain amino acid transport ATP-binding protein LivG (TC 3.A.1.4.1)</fullName>
    </submittedName>
</protein>
<dbReference type="Pfam" id="PF00005">
    <property type="entry name" value="ABC_tran"/>
    <property type="match status" value="1"/>
</dbReference>
<dbReference type="GO" id="GO:1903805">
    <property type="term" value="P:L-valine import across plasma membrane"/>
    <property type="evidence" value="ECO:0007669"/>
    <property type="project" value="TreeGrafter"/>
</dbReference>
<dbReference type="InterPro" id="IPR032823">
    <property type="entry name" value="BCA_ABC_TP_C"/>
</dbReference>
<dbReference type="PANTHER" id="PTHR45772">
    <property type="entry name" value="CONSERVED COMPONENT OF ABC TRANSPORTER FOR NATURAL AMINO ACIDS-RELATED"/>
    <property type="match status" value="1"/>
</dbReference>
<dbReference type="InterPro" id="IPR051120">
    <property type="entry name" value="ABC_AA/LPS_Transport"/>
</dbReference>
<dbReference type="GO" id="GO:0015192">
    <property type="term" value="F:L-phenylalanine transmembrane transporter activity"/>
    <property type="evidence" value="ECO:0007669"/>
    <property type="project" value="TreeGrafter"/>
</dbReference>
<evidence type="ECO:0000256" key="2">
    <source>
        <dbReference type="ARBA" id="ARBA00022741"/>
    </source>
</evidence>
<dbReference type="FunFam" id="3.40.50.300:FF:000421">
    <property type="entry name" value="Branched-chain amino acid ABC transporter ATP-binding protein"/>
    <property type="match status" value="1"/>
</dbReference>
<evidence type="ECO:0000256" key="1">
    <source>
        <dbReference type="ARBA" id="ARBA00022448"/>
    </source>
</evidence>
<keyword evidence="3 5" id="KW-0067">ATP-binding</keyword>
<dbReference type="InterPro" id="IPR003439">
    <property type="entry name" value="ABC_transporter-like_ATP-bd"/>
</dbReference>
<dbReference type="GO" id="GO:0005304">
    <property type="term" value="F:L-valine transmembrane transporter activity"/>
    <property type="evidence" value="ECO:0007669"/>
    <property type="project" value="TreeGrafter"/>
</dbReference>
<dbReference type="SMART" id="SM00382">
    <property type="entry name" value="AAA"/>
    <property type="match status" value="1"/>
</dbReference>
<dbReference type="GO" id="GO:0015808">
    <property type="term" value="P:L-alanine transport"/>
    <property type="evidence" value="ECO:0007669"/>
    <property type="project" value="TreeGrafter"/>
</dbReference>
<sequence>MTLLEVQGLCKRFGGVNAVDGLDFAVEAGAVFSIIGPNGAGKTTLFNMLSGLFAPSEGRICLDGENVTGLAPHQLAGRGISRSFQNLQIFFNMSALENVLVGHHLHSDTRFLPSLLRLPAMRRGERRYREYATELMSYVGLDEFVGANSQAMPYGALRRLEIARALATRPRLLMLDEPAAGLNPAETQAIDALIKRIARDGTTVLLVEHDMHLVWGVSDHILVLDHGRLLAQGTAAQIRADPSVIETYLGHRARTR</sequence>
<name>A0A3B0UAR7_9ZZZZ</name>
<dbReference type="GO" id="GO:0042941">
    <property type="term" value="P:D-alanine transmembrane transport"/>
    <property type="evidence" value="ECO:0007669"/>
    <property type="project" value="TreeGrafter"/>
</dbReference>
<dbReference type="CDD" id="cd03219">
    <property type="entry name" value="ABC_Mj1267_LivG_branched"/>
    <property type="match status" value="1"/>
</dbReference>
<dbReference type="PANTHER" id="PTHR45772:SF7">
    <property type="entry name" value="AMINO ACID ABC TRANSPORTER ATP-BINDING PROTEIN"/>
    <property type="match status" value="1"/>
</dbReference>